<feature type="region of interest" description="Disordered" evidence="1">
    <location>
        <begin position="128"/>
        <end position="202"/>
    </location>
</feature>
<proteinExistence type="predicted"/>
<organism evidence="2 3">
    <name type="scientific">Verruconis gallopava</name>
    <dbReference type="NCBI Taxonomy" id="253628"/>
    <lineage>
        <taxon>Eukaryota</taxon>
        <taxon>Fungi</taxon>
        <taxon>Dikarya</taxon>
        <taxon>Ascomycota</taxon>
        <taxon>Pezizomycotina</taxon>
        <taxon>Dothideomycetes</taxon>
        <taxon>Pleosporomycetidae</taxon>
        <taxon>Venturiales</taxon>
        <taxon>Sympoventuriaceae</taxon>
        <taxon>Verruconis</taxon>
    </lineage>
</organism>
<gene>
    <name evidence="2" type="ORF">PV09_04580</name>
</gene>
<evidence type="ECO:0000313" key="2">
    <source>
        <dbReference type="EMBL" id="KIW04283.1"/>
    </source>
</evidence>
<dbReference type="EMBL" id="KN847541">
    <property type="protein sequence ID" value="KIW04283.1"/>
    <property type="molecule type" value="Genomic_DNA"/>
</dbReference>
<evidence type="ECO:0000256" key="1">
    <source>
        <dbReference type="SAM" id="MobiDB-lite"/>
    </source>
</evidence>
<evidence type="ECO:0000313" key="3">
    <source>
        <dbReference type="Proteomes" id="UP000053259"/>
    </source>
</evidence>
<feature type="compositionally biased region" description="Basic and acidic residues" evidence="1">
    <location>
        <begin position="159"/>
        <end position="185"/>
    </location>
</feature>
<protein>
    <submittedName>
        <fullName evidence="2">Uncharacterized protein</fullName>
    </submittedName>
</protein>
<dbReference type="RefSeq" id="XP_016214152.1">
    <property type="nucleotide sequence ID" value="XM_016357950.1"/>
</dbReference>
<dbReference type="Proteomes" id="UP000053259">
    <property type="component" value="Unassembled WGS sequence"/>
</dbReference>
<dbReference type="AlphaFoldDB" id="A0A0D2ABS3"/>
<accession>A0A0D2ABS3</accession>
<reference evidence="2 3" key="1">
    <citation type="submission" date="2015-01" db="EMBL/GenBank/DDBJ databases">
        <title>The Genome Sequence of Ochroconis gallopava CBS43764.</title>
        <authorList>
            <consortium name="The Broad Institute Genomics Platform"/>
            <person name="Cuomo C."/>
            <person name="de Hoog S."/>
            <person name="Gorbushina A."/>
            <person name="Stielow B."/>
            <person name="Teixiera M."/>
            <person name="Abouelleil A."/>
            <person name="Chapman S.B."/>
            <person name="Priest M."/>
            <person name="Young S.K."/>
            <person name="Wortman J."/>
            <person name="Nusbaum C."/>
            <person name="Birren B."/>
        </authorList>
    </citation>
    <scope>NUCLEOTIDE SEQUENCE [LARGE SCALE GENOMIC DNA]</scope>
    <source>
        <strain evidence="2 3">CBS 43764</strain>
    </source>
</reference>
<dbReference type="InParanoid" id="A0A0D2ABS3"/>
<name>A0A0D2ABS3_9PEZI</name>
<dbReference type="VEuPathDB" id="FungiDB:PV09_04580"/>
<dbReference type="HOGENOM" id="CLU_093909_0_0_1"/>
<dbReference type="OrthoDB" id="5387413at2759"/>
<keyword evidence="3" id="KW-1185">Reference proteome</keyword>
<dbReference type="GeneID" id="27312553"/>
<sequence>MPHQRHDSPLGVEPGSPKVGFAGVTGVSRPMENDEHWTLYYFEAHAALCEMCHNPLRVSREGKQLCHIGYELAIDVADILVYRRKDDKVYSRVRDGEREVRVEIPCNYEQTLSLLKAINRAIREGEKFPTRPRSMDKNYLVEPRLSPEQTEAPRLSMRRPYDTKLVEPKSSRPRDKLRRRERESSENLIPDSNRGSLYNDDMRRLERAEKREQDVRYNVRTCEPKLKHSRRPILYP</sequence>